<protein>
    <submittedName>
        <fullName evidence="1">Uncharacterized protein</fullName>
    </submittedName>
</protein>
<keyword evidence="2" id="KW-1185">Reference proteome</keyword>
<dbReference type="Proteomes" id="UP000198327">
    <property type="component" value="Unassembled WGS sequence"/>
</dbReference>
<evidence type="ECO:0000313" key="2">
    <source>
        <dbReference type="Proteomes" id="UP000198327"/>
    </source>
</evidence>
<dbReference type="AlphaFoldDB" id="A0A239LRQ1"/>
<organism evidence="1 2">
    <name type="scientific">Rhodococcoides kyotonense</name>
    <dbReference type="NCBI Taxonomy" id="398843"/>
    <lineage>
        <taxon>Bacteria</taxon>
        <taxon>Bacillati</taxon>
        <taxon>Actinomycetota</taxon>
        <taxon>Actinomycetes</taxon>
        <taxon>Mycobacteriales</taxon>
        <taxon>Nocardiaceae</taxon>
        <taxon>Rhodococcoides</taxon>
    </lineage>
</organism>
<proteinExistence type="predicted"/>
<gene>
    <name evidence="1" type="ORF">SAMN05421642_11465</name>
</gene>
<dbReference type="EMBL" id="FZOW01000014">
    <property type="protein sequence ID" value="SNT33357.1"/>
    <property type="molecule type" value="Genomic_DNA"/>
</dbReference>
<evidence type="ECO:0000313" key="1">
    <source>
        <dbReference type="EMBL" id="SNT33357.1"/>
    </source>
</evidence>
<reference evidence="2" key="1">
    <citation type="submission" date="2017-06" db="EMBL/GenBank/DDBJ databases">
        <authorList>
            <person name="Varghese N."/>
            <person name="Submissions S."/>
        </authorList>
    </citation>
    <scope>NUCLEOTIDE SEQUENCE [LARGE SCALE GENOMIC DNA]</scope>
    <source>
        <strain evidence="2">JCM 23211</strain>
    </source>
</reference>
<name>A0A239LRQ1_9NOCA</name>
<accession>A0A239LRQ1</accession>
<sequence>MKNFIAAQYCAPTAGVVPAGIATEADLSRSMVRDSAHRFAVGRVAGSVAFAGMAARAEAWAAKTAIPATRLRRAHRASVIEERYREHSR</sequence>